<dbReference type="AlphaFoldDB" id="F9ZPP7"/>
<dbReference type="EMBL" id="CP002573">
    <property type="protein sequence ID" value="AEK56796.1"/>
    <property type="molecule type" value="Genomic_DNA"/>
</dbReference>
<evidence type="ECO:0000313" key="2">
    <source>
        <dbReference type="Proteomes" id="UP000006135"/>
    </source>
</evidence>
<protein>
    <submittedName>
        <fullName evidence="1">Uncharacterized protein</fullName>
    </submittedName>
</protein>
<gene>
    <name evidence="1" type="ordered locus">Atc_0145</name>
</gene>
<dbReference type="Proteomes" id="UP000006135">
    <property type="component" value="Chromosome"/>
</dbReference>
<reference evidence="1 2" key="1">
    <citation type="journal article" date="2011" name="J. Genet. Genomics">
        <title>Unraveling the Acidithiobacillus caldus complete genome and its central metabolisms for carbon assimilation.</title>
        <authorList>
            <person name="You X.Y."/>
            <person name="Guo X."/>
            <person name="Zheng H.J."/>
            <person name="Zhang M.J."/>
            <person name="Liu L.J."/>
            <person name="Zhu Y.Q."/>
            <person name="Zhu B."/>
            <person name="Wang S.Y."/>
            <person name="Zhao G.P."/>
            <person name="Poetsch A."/>
            <person name="Jiang C.Y."/>
            <person name="Liu S.J."/>
        </authorList>
    </citation>
    <scope>NUCLEOTIDE SEQUENCE [LARGE SCALE GENOMIC DNA]</scope>
    <source>
        <strain evidence="1 2">SM-1</strain>
    </source>
</reference>
<keyword evidence="2" id="KW-1185">Reference proteome</keyword>
<evidence type="ECO:0000313" key="1">
    <source>
        <dbReference type="EMBL" id="AEK56796.1"/>
    </source>
</evidence>
<organism evidence="1 2">
    <name type="scientific">Acidithiobacillus caldus (strain SM-1)</name>
    <dbReference type="NCBI Taxonomy" id="990288"/>
    <lineage>
        <taxon>Bacteria</taxon>
        <taxon>Pseudomonadati</taxon>
        <taxon>Pseudomonadota</taxon>
        <taxon>Acidithiobacillia</taxon>
        <taxon>Acidithiobacillales</taxon>
        <taxon>Acidithiobacillaceae</taxon>
        <taxon>Acidithiobacillus</taxon>
    </lineage>
</organism>
<name>F9ZPP7_ACICS</name>
<sequence>MVARVAAAKDLANAKAEQITFTHTRLKEMLERRQDQVG</sequence>
<dbReference type="KEGG" id="acu:Atc_0145"/>
<accession>F9ZPP7</accession>
<proteinExistence type="predicted"/>
<dbReference type="HOGENOM" id="CLU_3323421_0_0_6"/>